<evidence type="ECO:0000313" key="2">
    <source>
        <dbReference type="Proteomes" id="UP000034736"/>
    </source>
</evidence>
<reference evidence="1 2" key="1">
    <citation type="journal article" date="2015" name="Nature">
        <title>rRNA introns, odd ribosomes, and small enigmatic genomes across a large radiation of phyla.</title>
        <authorList>
            <person name="Brown C.T."/>
            <person name="Hug L.A."/>
            <person name="Thomas B.C."/>
            <person name="Sharon I."/>
            <person name="Castelle C.J."/>
            <person name="Singh A."/>
            <person name="Wilkins M.J."/>
            <person name="Williams K.H."/>
            <person name="Banfield J.F."/>
        </authorList>
    </citation>
    <scope>NUCLEOTIDE SEQUENCE [LARGE SCALE GENOMIC DNA]</scope>
</reference>
<dbReference type="AlphaFoldDB" id="A0A0G1JXD7"/>
<sequence length="135" mass="15715">MSDFECRICGNDFDNEAKAKKCEARGIVMFTRKVSDHVKFMSVRKSAVTNTWVREIFEGVIERIELRLPEHYPGHEYGISAMSYLVKEKNGKKSRQSTLLDDPMRVVSANEFFAEARKMDLWLHGKLEKLRKQIS</sequence>
<accession>A0A0G1JXD7</accession>
<evidence type="ECO:0000313" key="1">
    <source>
        <dbReference type="EMBL" id="KKT40124.1"/>
    </source>
</evidence>
<name>A0A0G1JXD7_9BACT</name>
<proteinExistence type="predicted"/>
<comment type="caution">
    <text evidence="1">The sequence shown here is derived from an EMBL/GenBank/DDBJ whole genome shotgun (WGS) entry which is preliminary data.</text>
</comment>
<dbReference type="STRING" id="1618647.UW30_C0024G0007"/>
<dbReference type="Proteomes" id="UP000034736">
    <property type="component" value="Unassembled WGS sequence"/>
</dbReference>
<protein>
    <submittedName>
        <fullName evidence="1">Uncharacterized protein</fullName>
    </submittedName>
</protein>
<gene>
    <name evidence="1" type="ORF">UW30_C0024G0007</name>
</gene>
<dbReference type="EMBL" id="LCHU01000024">
    <property type="protein sequence ID" value="KKT40124.1"/>
    <property type="molecule type" value="Genomic_DNA"/>
</dbReference>
<organism evidence="1 2">
    <name type="scientific">Candidatus Giovannonibacteria bacterium GW2011_GWA2_44_13b</name>
    <dbReference type="NCBI Taxonomy" id="1618647"/>
    <lineage>
        <taxon>Bacteria</taxon>
        <taxon>Candidatus Giovannoniibacteriota</taxon>
    </lineage>
</organism>